<evidence type="ECO:0000259" key="8">
    <source>
        <dbReference type="PROSITE" id="PS51041"/>
    </source>
</evidence>
<dbReference type="PANTHER" id="PTHR15427:SF2">
    <property type="entry name" value="EMILIN-3"/>
    <property type="match status" value="1"/>
</dbReference>
<feature type="coiled-coil region" evidence="6">
    <location>
        <begin position="826"/>
        <end position="860"/>
    </location>
</feature>
<evidence type="ECO:0000256" key="3">
    <source>
        <dbReference type="ARBA" id="ARBA00022530"/>
    </source>
</evidence>
<evidence type="ECO:0000313" key="9">
    <source>
        <dbReference type="EMBL" id="TNN73275.1"/>
    </source>
</evidence>
<proteinExistence type="predicted"/>
<feature type="coiled-coil region" evidence="6">
    <location>
        <begin position="275"/>
        <end position="302"/>
    </location>
</feature>
<sequence length="908" mass="100682">MAPLCGNVCPEELQYNIREPGHTIRKKEVVANRLYPKGFCQRNHCAYVVEKTVSFTVQDGAAPYVKAEYNKCSWGQKCPTLQYRLMYKPIYKVAHKTVTELEWRCCPGYSGYGCMEGHPVYQHPMNMMPPFKGPPMKGPQFKGPQFKGPQFKGPVFKGPPVVKANPWYQAKGPPTGSFNYPMRPFGPPRTSSFPDTSFEPYPSEQEQMPEHQEPHHTEHGQENEHAHEHEHEHDHSQGPEDHMPEGIPPAPSGGEQPEALDSETEERMYRMEEDVQRLNQGLETLRGTVNGLEESLRASLREDANRMLSALLSAAPGPVPAPAAASGASSVGFVEIPGGDPETEGLDGRHVFPGITELDGRVEELRTELQTKTAELQELRATVTGHDGALKKMSNAAGVVSDSNVDLGGNTQKALENLMDAKLSAVRTDILVGFEKRVESAEGRCEEKAGDWRRQCQKEQNMRNEQMEDALEESNTDLRTELRNLQAQIHSLKVTENSSGIVSGMVERVQMLETSVAGLNQSQGHLRVELGGHKDHIEGMLEGRLVYVEAKLNLTEQIKSDESERRSVPDRAETVQGVEARIDGKFRALECRLLTALEELGNATAPALLEGHAVPTLETELESLRGRLEVDIDRVQKHLSSLEILCSSSCSSPQNPSAIQGDSAAPSAELAEEQHVKEAINKQDDRLNSLNVTMQSILRRLTPREQQRQAEGDYAIQGELTIIKINVRSVNRTLKGLQDSLGTVVHQVGQANSSWHEREARLAKQIKGVVQLVGHQASMLGAGERRLTRVKGELQEMKRRLAVEVQGCRSTAMGVHKEVIEVGGRVSSVEDQCKGLNNLADDLERIREELERQSTGLLVQVNGTLSSHAQQLSELRGELRNCSSQVEPTQQSLELEPELRRGDTFTLN</sequence>
<evidence type="ECO:0000313" key="10">
    <source>
        <dbReference type="Proteomes" id="UP000314294"/>
    </source>
</evidence>
<reference evidence="9 10" key="1">
    <citation type="submission" date="2019-03" db="EMBL/GenBank/DDBJ databases">
        <title>First draft genome of Liparis tanakae, snailfish: a comprehensive survey of snailfish specific genes.</title>
        <authorList>
            <person name="Kim W."/>
            <person name="Song I."/>
            <person name="Jeong J.-H."/>
            <person name="Kim D."/>
            <person name="Kim S."/>
            <person name="Ryu S."/>
            <person name="Song J.Y."/>
            <person name="Lee S.K."/>
        </authorList>
    </citation>
    <scope>NUCLEOTIDE SEQUENCE [LARGE SCALE GENOMIC DNA]</scope>
    <source>
        <tissue evidence="9">Muscle</tissue>
    </source>
</reference>
<evidence type="ECO:0000256" key="7">
    <source>
        <dbReference type="SAM" id="MobiDB-lite"/>
    </source>
</evidence>
<feature type="coiled-coil region" evidence="6">
    <location>
        <begin position="355"/>
        <end position="382"/>
    </location>
</feature>
<name>A0A4Z2I742_9TELE</name>
<evidence type="ECO:0000256" key="1">
    <source>
        <dbReference type="ARBA" id="ARBA00004498"/>
    </source>
</evidence>
<keyword evidence="3" id="KW-0272">Extracellular matrix</keyword>
<keyword evidence="2" id="KW-0964">Secreted</keyword>
<dbReference type="Proteomes" id="UP000314294">
    <property type="component" value="Unassembled WGS sequence"/>
</dbReference>
<feature type="coiled-coil region" evidence="6">
    <location>
        <begin position="457"/>
        <end position="495"/>
    </location>
</feature>
<gene>
    <name evidence="9" type="primary">EMILIN3_0</name>
    <name evidence="9" type="ORF">EYF80_016438</name>
</gene>
<dbReference type="GO" id="GO:0005576">
    <property type="term" value="C:extracellular region"/>
    <property type="evidence" value="ECO:0007669"/>
    <property type="project" value="UniProtKB-SubCell"/>
</dbReference>
<feature type="domain" description="EMI" evidence="8">
    <location>
        <begin position="41"/>
        <end position="116"/>
    </location>
</feature>
<evidence type="ECO:0000256" key="4">
    <source>
        <dbReference type="ARBA" id="ARBA00022729"/>
    </source>
</evidence>
<comment type="subcellular location">
    <subcellularLocation>
        <location evidence="1">Secreted</location>
        <location evidence="1">Extracellular space</location>
        <location evidence="1">Extracellular matrix</location>
    </subcellularLocation>
</comment>
<evidence type="ECO:0000256" key="6">
    <source>
        <dbReference type="SAM" id="Coils"/>
    </source>
</evidence>
<keyword evidence="4" id="KW-0732">Signal</keyword>
<keyword evidence="5" id="KW-1015">Disulfide bond</keyword>
<organism evidence="9 10">
    <name type="scientific">Liparis tanakae</name>
    <name type="common">Tanaka's snailfish</name>
    <dbReference type="NCBI Taxonomy" id="230148"/>
    <lineage>
        <taxon>Eukaryota</taxon>
        <taxon>Metazoa</taxon>
        <taxon>Chordata</taxon>
        <taxon>Craniata</taxon>
        <taxon>Vertebrata</taxon>
        <taxon>Euteleostomi</taxon>
        <taxon>Actinopterygii</taxon>
        <taxon>Neopterygii</taxon>
        <taxon>Teleostei</taxon>
        <taxon>Neoteleostei</taxon>
        <taxon>Acanthomorphata</taxon>
        <taxon>Eupercaria</taxon>
        <taxon>Perciformes</taxon>
        <taxon>Cottioidei</taxon>
        <taxon>Cottales</taxon>
        <taxon>Liparidae</taxon>
        <taxon>Liparis</taxon>
    </lineage>
</organism>
<dbReference type="InterPro" id="IPR050392">
    <property type="entry name" value="Collagen/C1q_domain"/>
</dbReference>
<accession>A0A4Z2I742</accession>
<evidence type="ECO:0000256" key="5">
    <source>
        <dbReference type="ARBA" id="ARBA00023157"/>
    </source>
</evidence>
<dbReference type="AlphaFoldDB" id="A0A4Z2I742"/>
<dbReference type="PROSITE" id="PS51041">
    <property type="entry name" value="EMI"/>
    <property type="match status" value="1"/>
</dbReference>
<dbReference type="GO" id="GO:0031012">
    <property type="term" value="C:extracellular matrix"/>
    <property type="evidence" value="ECO:0007669"/>
    <property type="project" value="TreeGrafter"/>
</dbReference>
<keyword evidence="6" id="KW-0175">Coiled coil</keyword>
<dbReference type="OrthoDB" id="10266508at2759"/>
<feature type="region of interest" description="Disordered" evidence="7">
    <location>
        <begin position="178"/>
        <end position="265"/>
    </location>
</feature>
<protein>
    <submittedName>
        <fullName evidence="9">EMILIN-3</fullName>
    </submittedName>
</protein>
<evidence type="ECO:0000256" key="2">
    <source>
        <dbReference type="ARBA" id="ARBA00022525"/>
    </source>
</evidence>
<comment type="caution">
    <text evidence="9">The sequence shown here is derived from an EMBL/GenBank/DDBJ whole genome shotgun (WGS) entry which is preliminary data.</text>
</comment>
<dbReference type="Pfam" id="PF07546">
    <property type="entry name" value="EMI"/>
    <property type="match status" value="1"/>
</dbReference>
<feature type="compositionally biased region" description="Basic and acidic residues" evidence="7">
    <location>
        <begin position="208"/>
        <end position="244"/>
    </location>
</feature>
<dbReference type="PANTHER" id="PTHR15427">
    <property type="entry name" value="EMILIN ELASTIN MICROFIBRIL INTERFACE-LOCATED PROTEIN ELASTIN MICROFIBRIL INTERFACER"/>
    <property type="match status" value="1"/>
</dbReference>
<keyword evidence="10" id="KW-1185">Reference proteome</keyword>
<dbReference type="EMBL" id="SRLO01000126">
    <property type="protein sequence ID" value="TNN73275.1"/>
    <property type="molecule type" value="Genomic_DNA"/>
</dbReference>
<dbReference type="Gene3D" id="1.10.287.1490">
    <property type="match status" value="1"/>
</dbReference>
<dbReference type="InterPro" id="IPR011489">
    <property type="entry name" value="EMI_domain"/>
</dbReference>